<evidence type="ECO:0000313" key="1">
    <source>
        <dbReference type="EMBL" id="TRY93750.1"/>
    </source>
</evidence>
<keyword evidence="2" id="KW-1185">Reference proteome</keyword>
<organism evidence="1 2">
    <name type="scientific">Danionella cerebrum</name>
    <dbReference type="NCBI Taxonomy" id="2873325"/>
    <lineage>
        <taxon>Eukaryota</taxon>
        <taxon>Metazoa</taxon>
        <taxon>Chordata</taxon>
        <taxon>Craniata</taxon>
        <taxon>Vertebrata</taxon>
        <taxon>Euteleostomi</taxon>
        <taxon>Actinopterygii</taxon>
        <taxon>Neopterygii</taxon>
        <taxon>Teleostei</taxon>
        <taxon>Ostariophysi</taxon>
        <taxon>Cypriniformes</taxon>
        <taxon>Danionidae</taxon>
        <taxon>Danioninae</taxon>
        <taxon>Danionella</taxon>
    </lineage>
</organism>
<reference evidence="1 2" key="1">
    <citation type="journal article" date="2019" name="Sci. Data">
        <title>Hybrid genome assembly and annotation of Danionella translucida.</title>
        <authorList>
            <person name="Kadobianskyi M."/>
            <person name="Schulze L."/>
            <person name="Schuelke M."/>
            <person name="Judkewitz B."/>
        </authorList>
    </citation>
    <scope>NUCLEOTIDE SEQUENCE [LARGE SCALE GENOMIC DNA]</scope>
    <source>
        <strain evidence="1 2">Bolton</strain>
    </source>
</reference>
<evidence type="ECO:0000313" key="2">
    <source>
        <dbReference type="Proteomes" id="UP000316079"/>
    </source>
</evidence>
<dbReference type="AlphaFoldDB" id="A0A553QUX2"/>
<protein>
    <submittedName>
        <fullName evidence="1">Uncharacterized protein</fullName>
    </submittedName>
</protein>
<dbReference type="EMBL" id="SRMA01025503">
    <property type="protein sequence ID" value="TRY93750.1"/>
    <property type="molecule type" value="Genomic_DNA"/>
</dbReference>
<name>A0A553QUX2_9TELE</name>
<proteinExistence type="predicted"/>
<dbReference type="STRING" id="623744.A0A553QUX2"/>
<comment type="caution">
    <text evidence="1">The sequence shown here is derived from an EMBL/GenBank/DDBJ whole genome shotgun (WGS) entry which is preliminary data.</text>
</comment>
<sequence length="206" mass="22015">DNHWTGQVKPALSEGSVQEVSVNVEEVRPLPRHCMLQPGGTESNKVTNDGHIDKAEQNTQSEDANVEEQTLSCMLPFALREETNIEVHVEIEVQPRDLSGTLWSKSLSMESLSLSGELTCTSQQSSSSPEQQPLPELQRIALAIVLLHLLISNAPSHLAYDTPAHLGSGSPAPGNFSGIPTRQVCAPFGKCPNSGVSCIGGISIAL</sequence>
<accession>A0A553QUX2</accession>
<feature type="non-terminal residue" evidence="1">
    <location>
        <position position="1"/>
    </location>
</feature>
<dbReference type="Proteomes" id="UP000316079">
    <property type="component" value="Unassembled WGS sequence"/>
</dbReference>
<gene>
    <name evidence="1" type="ORF">DNTS_020844</name>
</gene>